<dbReference type="Pfam" id="PF00078">
    <property type="entry name" value="RVT_1"/>
    <property type="match status" value="1"/>
</dbReference>
<dbReference type="InterPro" id="IPR043128">
    <property type="entry name" value="Rev_trsase/Diguanyl_cyclase"/>
</dbReference>
<dbReference type="InterPro" id="IPR008042">
    <property type="entry name" value="Retrotrans_Pao"/>
</dbReference>
<keyword evidence="3" id="KW-1185">Reference proteome</keyword>
<proteinExistence type="predicted"/>
<dbReference type="PROSITE" id="PS50878">
    <property type="entry name" value="RT_POL"/>
    <property type="match status" value="1"/>
</dbReference>
<name>A0A0C2H7H5_9BILA</name>
<dbReference type="Gene3D" id="3.10.10.10">
    <property type="entry name" value="HIV Type 1 Reverse Transcriptase, subunit A, domain 1"/>
    <property type="match status" value="1"/>
</dbReference>
<dbReference type="Proteomes" id="UP000054047">
    <property type="component" value="Unassembled WGS sequence"/>
</dbReference>
<protein>
    <submittedName>
        <fullName evidence="2">Pao retrotransposon peptidase</fullName>
    </submittedName>
</protein>
<dbReference type="InterPro" id="IPR043502">
    <property type="entry name" value="DNA/RNA_pol_sf"/>
</dbReference>
<evidence type="ECO:0000313" key="2">
    <source>
        <dbReference type="EMBL" id="KIH65361.1"/>
    </source>
</evidence>
<dbReference type="PANTHER" id="PTHR47331">
    <property type="entry name" value="PHD-TYPE DOMAIN-CONTAINING PROTEIN"/>
    <property type="match status" value="1"/>
</dbReference>
<organism evidence="2 3">
    <name type="scientific">Ancylostoma duodenale</name>
    <dbReference type="NCBI Taxonomy" id="51022"/>
    <lineage>
        <taxon>Eukaryota</taxon>
        <taxon>Metazoa</taxon>
        <taxon>Ecdysozoa</taxon>
        <taxon>Nematoda</taxon>
        <taxon>Chromadorea</taxon>
        <taxon>Rhabditida</taxon>
        <taxon>Rhabditina</taxon>
        <taxon>Rhabditomorpha</taxon>
        <taxon>Strongyloidea</taxon>
        <taxon>Ancylostomatidae</taxon>
        <taxon>Ancylostomatinae</taxon>
        <taxon>Ancylostoma</taxon>
    </lineage>
</organism>
<evidence type="ECO:0000313" key="3">
    <source>
        <dbReference type="Proteomes" id="UP000054047"/>
    </source>
</evidence>
<dbReference type="PANTHER" id="PTHR47331:SF5">
    <property type="entry name" value="RIBONUCLEASE H"/>
    <property type="match status" value="1"/>
</dbReference>
<dbReference type="Pfam" id="PF05380">
    <property type="entry name" value="Peptidase_A17"/>
    <property type="match status" value="1"/>
</dbReference>
<dbReference type="InterPro" id="IPR000477">
    <property type="entry name" value="RT_dom"/>
</dbReference>
<dbReference type="OrthoDB" id="5866170at2759"/>
<dbReference type="EMBL" id="KN727589">
    <property type="protein sequence ID" value="KIH65361.1"/>
    <property type="molecule type" value="Genomic_DNA"/>
</dbReference>
<accession>A0A0C2H7H5</accession>
<feature type="domain" description="Reverse transcriptase" evidence="1">
    <location>
        <begin position="1"/>
        <end position="167"/>
    </location>
</feature>
<evidence type="ECO:0000259" key="1">
    <source>
        <dbReference type="PROSITE" id="PS50878"/>
    </source>
</evidence>
<gene>
    <name evidence="2" type="ORF">ANCDUO_04318</name>
</gene>
<reference evidence="2 3" key="1">
    <citation type="submission" date="2013-12" db="EMBL/GenBank/DDBJ databases">
        <title>Draft genome of the parsitic nematode Ancylostoma duodenale.</title>
        <authorList>
            <person name="Mitreva M."/>
        </authorList>
    </citation>
    <scope>NUCLEOTIDE SEQUENCE [LARGE SCALE GENOMIC DNA]</scope>
    <source>
        <strain evidence="2 3">Zhejiang</strain>
    </source>
</reference>
<dbReference type="SUPFAM" id="SSF56672">
    <property type="entry name" value="DNA/RNA polymerases"/>
    <property type="match status" value="1"/>
</dbReference>
<dbReference type="Gene3D" id="3.30.70.270">
    <property type="match status" value="1"/>
</dbReference>
<sequence length="426" mass="48612">MLPDLCGTLLRSRLNPFLITADVEKAFHQIRLQEDQRDATRFLWLKNPNKPPTKENIRILRFTRIPFGINASPFLLNISIKYGLERDSSNRLREEILANTYVDNVLISAKSTYECIMKQRECKDTFRSMGMNLREFMSNNGEVMRIIPVKDRMTQKSSTVKLLGLRWNPQNDTTTTVVRVGSEEVRTKRTALKAFASTFDPLGFLPPLFVKTRILVQDLWKTGNSWDDPLDEITLNRWSDLVQEIDHFVGNVPRFVGHATEPNYNLVVPSDATTKVYATVAYLVCSPLSGKPTSHIIMSKSKLASPDPTTIPRMELLACYLAAKMTRFLRSELKIHLYSINFLSDSQIALYWIHSQKPLKSFVENRVKYIRNALDSFTSTKTASRFFYVNTDANPADYATRGLTANELSTSSWWSGPSFICSPPSD</sequence>
<dbReference type="AlphaFoldDB" id="A0A0C2H7H5"/>